<dbReference type="EMBL" id="LR743588">
    <property type="protein sequence ID" value="CAA2614191.1"/>
    <property type="molecule type" value="Genomic_DNA"/>
</dbReference>
<evidence type="ECO:0000313" key="3">
    <source>
        <dbReference type="Proteomes" id="UP001189122"/>
    </source>
</evidence>
<reference evidence="2 3" key="1">
    <citation type="submission" date="2019-12" db="EMBL/GenBank/DDBJ databases">
        <authorList>
            <person name="Scholz U."/>
            <person name="Mascher M."/>
            <person name="Fiebig A."/>
        </authorList>
    </citation>
    <scope>NUCLEOTIDE SEQUENCE</scope>
</reference>
<organism evidence="2">
    <name type="scientific">Spirodela intermedia</name>
    <name type="common">Intermediate duckweed</name>
    <dbReference type="NCBI Taxonomy" id="51605"/>
    <lineage>
        <taxon>Eukaryota</taxon>
        <taxon>Viridiplantae</taxon>
        <taxon>Streptophyta</taxon>
        <taxon>Embryophyta</taxon>
        <taxon>Tracheophyta</taxon>
        <taxon>Spermatophyta</taxon>
        <taxon>Magnoliopsida</taxon>
        <taxon>Liliopsida</taxon>
        <taxon>Araceae</taxon>
        <taxon>Lemnoideae</taxon>
        <taxon>Spirodela</taxon>
    </lineage>
</organism>
<dbReference type="Proteomes" id="UP001189122">
    <property type="component" value="Unassembled WGS sequence"/>
</dbReference>
<gene>
    <name evidence="2" type="ORF">SI7747_01000586</name>
</gene>
<sequence>MEGEEREEIWRGGEGESERERER</sequence>
<name>A0A7I8I8K4_SPIIN</name>
<feature type="compositionally biased region" description="Basic and acidic residues" evidence="1">
    <location>
        <begin position="8"/>
        <end position="23"/>
    </location>
</feature>
<keyword evidence="3" id="KW-1185">Reference proteome</keyword>
<dbReference type="AlphaFoldDB" id="A0A7I8I8K4"/>
<accession>A0A7I8I8K4</accession>
<dbReference type="EMBL" id="CACRZD030000001">
    <property type="protein sequence ID" value="CAA6653996.1"/>
    <property type="molecule type" value="Genomic_DNA"/>
</dbReference>
<proteinExistence type="predicted"/>
<evidence type="ECO:0000313" key="2">
    <source>
        <dbReference type="EMBL" id="CAA2614191.1"/>
    </source>
</evidence>
<protein>
    <submittedName>
        <fullName evidence="2">Uncharacterized protein</fullName>
    </submittedName>
</protein>
<feature type="region of interest" description="Disordered" evidence="1">
    <location>
        <begin position="1"/>
        <end position="23"/>
    </location>
</feature>
<evidence type="ECO:0000256" key="1">
    <source>
        <dbReference type="SAM" id="MobiDB-lite"/>
    </source>
</evidence>